<organism evidence="3 4">
    <name type="scientific">Mythimna separata</name>
    <name type="common">Oriental armyworm</name>
    <name type="synonym">Pseudaletia separata</name>
    <dbReference type="NCBI Taxonomy" id="271217"/>
    <lineage>
        <taxon>Eukaryota</taxon>
        <taxon>Metazoa</taxon>
        <taxon>Ecdysozoa</taxon>
        <taxon>Arthropoda</taxon>
        <taxon>Hexapoda</taxon>
        <taxon>Insecta</taxon>
        <taxon>Pterygota</taxon>
        <taxon>Neoptera</taxon>
        <taxon>Endopterygota</taxon>
        <taxon>Lepidoptera</taxon>
        <taxon>Glossata</taxon>
        <taxon>Ditrysia</taxon>
        <taxon>Noctuoidea</taxon>
        <taxon>Noctuidae</taxon>
        <taxon>Noctuinae</taxon>
        <taxon>Hadenini</taxon>
        <taxon>Mythimna</taxon>
    </lineage>
</organism>
<dbReference type="InterPro" id="IPR057251">
    <property type="entry name" value="FP_C"/>
</dbReference>
<comment type="caution">
    <text evidence="3">The sequence shown here is derived from an EMBL/GenBank/DDBJ whole genome shotgun (WGS) entry which is preliminary data.</text>
</comment>
<reference evidence="3" key="1">
    <citation type="submission" date="2023-03" db="EMBL/GenBank/DDBJ databases">
        <title>Chromosome-level genomes of two armyworms, Mythimna separata and Mythimna loreyi, provide insights into the biosynthesis and reception of sex pheromones.</title>
        <authorList>
            <person name="Zhao H."/>
        </authorList>
    </citation>
    <scope>NUCLEOTIDE SEQUENCE</scope>
    <source>
        <strain evidence="3">BeijingLab</strain>
        <tissue evidence="3">Pupa</tissue>
    </source>
</reference>
<feature type="domain" description="FP protein C-terminal" evidence="2">
    <location>
        <begin position="256"/>
        <end position="306"/>
    </location>
</feature>
<dbReference type="Pfam" id="PF25298">
    <property type="entry name" value="Baculo_FP_2nd"/>
    <property type="match status" value="1"/>
</dbReference>
<dbReference type="Proteomes" id="UP001231518">
    <property type="component" value="Chromosome 15"/>
</dbReference>
<keyword evidence="1" id="KW-0175">Coiled coil</keyword>
<name>A0AAD8DT62_MYTSE</name>
<evidence type="ECO:0000313" key="4">
    <source>
        <dbReference type="Proteomes" id="UP001231518"/>
    </source>
</evidence>
<evidence type="ECO:0000313" key="3">
    <source>
        <dbReference type="EMBL" id="KAJ8722382.1"/>
    </source>
</evidence>
<feature type="coiled-coil region" evidence="1">
    <location>
        <begin position="72"/>
        <end position="128"/>
    </location>
</feature>
<proteinExistence type="predicted"/>
<protein>
    <recommendedName>
        <fullName evidence="2">FP protein C-terminal domain-containing protein</fullName>
    </recommendedName>
</protein>
<gene>
    <name evidence="3" type="ORF">PYW07_003562</name>
</gene>
<sequence length="310" mass="35292">MPIEHSPPPQSAAPRMSAATLPVSNVQALGTTLSSSEPNLNLSTDTHSPVISPKITRNTKRKLSNGAVTNTLSLFMSEMREMFEELKQQQEEKYDKLLSVVNDIRDSLDFLSKQHEDLKLRVKVLETEREGNLKYISDLEGKLENMEQSARSTCIEIRNIPCCKSETKSSLLNTIVETGKLLNVAIQLRDVKDVFRIKTRDPAVKPIIVDFTSVLLKEDFLKKFRIHIRNKYKLTTEHLKISGPAKRIYISENLSAKNKRLFFLARDVAKSNQFEFCWVSHGKIYVRERPGSPHLQVRNESDLASIVKTV</sequence>
<dbReference type="EMBL" id="JARGEI010000012">
    <property type="protein sequence ID" value="KAJ8722382.1"/>
    <property type="molecule type" value="Genomic_DNA"/>
</dbReference>
<evidence type="ECO:0000259" key="2">
    <source>
        <dbReference type="Pfam" id="PF25298"/>
    </source>
</evidence>
<accession>A0AAD8DT62</accession>
<dbReference type="AlphaFoldDB" id="A0AAD8DT62"/>
<keyword evidence="4" id="KW-1185">Reference proteome</keyword>
<evidence type="ECO:0000256" key="1">
    <source>
        <dbReference type="SAM" id="Coils"/>
    </source>
</evidence>